<gene>
    <name evidence="4" type="ORF">Rhopal_006314-T1</name>
</gene>
<feature type="transmembrane region" description="Helical" evidence="2">
    <location>
        <begin position="271"/>
        <end position="297"/>
    </location>
</feature>
<dbReference type="Proteomes" id="UP001342314">
    <property type="component" value="Unassembled WGS sequence"/>
</dbReference>
<feature type="signal peptide" evidence="3">
    <location>
        <begin position="1"/>
        <end position="20"/>
    </location>
</feature>
<keyword evidence="3" id="KW-0732">Signal</keyword>
<feature type="chain" id="PRO_5043764198" evidence="3">
    <location>
        <begin position="21"/>
        <end position="321"/>
    </location>
</feature>
<feature type="transmembrane region" description="Helical" evidence="2">
    <location>
        <begin position="235"/>
        <end position="264"/>
    </location>
</feature>
<protein>
    <submittedName>
        <fullName evidence="4">Uncharacterized protein</fullName>
    </submittedName>
</protein>
<evidence type="ECO:0000313" key="4">
    <source>
        <dbReference type="EMBL" id="GJN93267.1"/>
    </source>
</evidence>
<feature type="compositionally biased region" description="Basic and acidic residues" evidence="1">
    <location>
        <begin position="92"/>
        <end position="105"/>
    </location>
</feature>
<reference evidence="4 5" key="1">
    <citation type="submission" date="2021-12" db="EMBL/GenBank/DDBJ databases">
        <title>High titer production of polyol ester of fatty acids by Rhodotorula paludigena BS15 towards product separation-free biomass refinery.</title>
        <authorList>
            <person name="Mano J."/>
            <person name="Ono H."/>
            <person name="Tanaka T."/>
            <person name="Naito K."/>
            <person name="Sushida H."/>
            <person name="Ike M."/>
            <person name="Tokuyasu K."/>
            <person name="Kitaoka M."/>
        </authorList>
    </citation>
    <scope>NUCLEOTIDE SEQUENCE [LARGE SCALE GENOMIC DNA]</scope>
    <source>
        <strain evidence="4 5">BS15</strain>
    </source>
</reference>
<feature type="compositionally biased region" description="Basic residues" evidence="1">
    <location>
        <begin position="130"/>
        <end position="145"/>
    </location>
</feature>
<sequence length="321" mass="31730">MRFTLSLVSLLGLAASSVLAEPSPVAQPSSGHTLEERTFGHHHHGGGLGLGLGLGGSGLIGGGLGLGLGLGAGGSASAGSNGGGDCACANDKGKGKGHGGDEKHHAVSSSGGHGKGSHHGSGSGKGKGGMTKKPKHKGSGGKGKGKGSGSASAGLTGHAGIEVALKTCTKKITTLGIKLEGALEGVNKKDARAIVKAISGILAEIHVVIQAAATVIIKICGEANLKLEVSVVAQLVAGLLNALCIALKPLVALVSSATGLVLLLSVHLGPIILTIISLLHALFVLSGSLLIAIVKLLRHDFKVVFKLLGCHSLLVLLELLK</sequence>
<keyword evidence="2" id="KW-0472">Membrane</keyword>
<dbReference type="EMBL" id="BQKY01000013">
    <property type="protein sequence ID" value="GJN93267.1"/>
    <property type="molecule type" value="Genomic_DNA"/>
</dbReference>
<feature type="region of interest" description="Disordered" evidence="1">
    <location>
        <begin position="92"/>
        <end position="154"/>
    </location>
</feature>
<evidence type="ECO:0000256" key="3">
    <source>
        <dbReference type="SAM" id="SignalP"/>
    </source>
</evidence>
<organism evidence="4 5">
    <name type="scientific">Rhodotorula paludigena</name>
    <dbReference type="NCBI Taxonomy" id="86838"/>
    <lineage>
        <taxon>Eukaryota</taxon>
        <taxon>Fungi</taxon>
        <taxon>Dikarya</taxon>
        <taxon>Basidiomycota</taxon>
        <taxon>Pucciniomycotina</taxon>
        <taxon>Microbotryomycetes</taxon>
        <taxon>Sporidiobolales</taxon>
        <taxon>Sporidiobolaceae</taxon>
        <taxon>Rhodotorula</taxon>
    </lineage>
</organism>
<comment type="caution">
    <text evidence="4">The sequence shown here is derived from an EMBL/GenBank/DDBJ whole genome shotgun (WGS) entry which is preliminary data.</text>
</comment>
<name>A0AAV5GV99_9BASI</name>
<evidence type="ECO:0000256" key="1">
    <source>
        <dbReference type="SAM" id="MobiDB-lite"/>
    </source>
</evidence>
<keyword evidence="5" id="KW-1185">Reference proteome</keyword>
<proteinExistence type="predicted"/>
<keyword evidence="2" id="KW-1133">Transmembrane helix</keyword>
<evidence type="ECO:0000313" key="5">
    <source>
        <dbReference type="Proteomes" id="UP001342314"/>
    </source>
</evidence>
<keyword evidence="2" id="KW-0812">Transmembrane</keyword>
<accession>A0AAV5GV99</accession>
<evidence type="ECO:0000256" key="2">
    <source>
        <dbReference type="SAM" id="Phobius"/>
    </source>
</evidence>
<feature type="compositionally biased region" description="Gly residues" evidence="1">
    <location>
        <begin position="111"/>
        <end position="129"/>
    </location>
</feature>
<dbReference type="AlphaFoldDB" id="A0AAV5GV99"/>
<feature type="region of interest" description="Disordered" evidence="1">
    <location>
        <begin position="22"/>
        <end position="44"/>
    </location>
</feature>